<dbReference type="InterPro" id="IPR036388">
    <property type="entry name" value="WH-like_DNA-bd_sf"/>
</dbReference>
<dbReference type="AlphaFoldDB" id="A0A4Y3PWT8"/>
<proteinExistence type="predicted"/>
<protein>
    <recommendedName>
        <fullName evidence="4">Helix-turn-helix domain-containing protein</fullName>
    </recommendedName>
</protein>
<keyword evidence="3" id="KW-1185">Reference proteome</keyword>
<organism evidence="2 3">
    <name type="scientific">Brevibacillus parabrevis</name>
    <dbReference type="NCBI Taxonomy" id="54914"/>
    <lineage>
        <taxon>Bacteria</taxon>
        <taxon>Bacillati</taxon>
        <taxon>Bacillota</taxon>
        <taxon>Bacilli</taxon>
        <taxon>Bacillales</taxon>
        <taxon>Paenibacillaceae</taxon>
        <taxon>Brevibacillus</taxon>
    </lineage>
</organism>
<dbReference type="Proteomes" id="UP000316882">
    <property type="component" value="Unassembled WGS sequence"/>
</dbReference>
<sequence>MFDLVTLEFMKKYSYFTSKENLVSAINTQLKQIKERLTPSVLRVLDIIRMRSKKVYGVAYLKIETIMTLTKVSRSSVERAIRKLDQVGILKRVATSRKTGLQGANIYYFLPLNDGVEVMGLDKPKTPEKSKVEAPQQETNTGFFNTPKRPKETKKNNVNGTHLTKDSSVVPSYIPKEFAKLIQQGFSCGRVIKQFWSKVVMFKRVTGWTRNENVLPIASDAWEYTKNEYKRDKREWGLDRFLKCFYGTMKRIEEKRVEEYAAMWT</sequence>
<accession>A0A4Y3PWT8</accession>
<feature type="region of interest" description="Disordered" evidence="1">
    <location>
        <begin position="124"/>
        <end position="162"/>
    </location>
</feature>
<comment type="caution">
    <text evidence="2">The sequence shown here is derived from an EMBL/GenBank/DDBJ whole genome shotgun (WGS) entry which is preliminary data.</text>
</comment>
<dbReference type="EMBL" id="BJMH01000037">
    <property type="protein sequence ID" value="GEB35271.1"/>
    <property type="molecule type" value="Genomic_DNA"/>
</dbReference>
<evidence type="ECO:0000256" key="1">
    <source>
        <dbReference type="SAM" id="MobiDB-lite"/>
    </source>
</evidence>
<evidence type="ECO:0008006" key="4">
    <source>
        <dbReference type="Google" id="ProtNLM"/>
    </source>
</evidence>
<dbReference type="RefSeq" id="WP_167470330.1">
    <property type="nucleotide sequence ID" value="NZ_BJMH01000037.1"/>
</dbReference>
<reference evidence="2 3" key="1">
    <citation type="submission" date="2019-06" db="EMBL/GenBank/DDBJ databases">
        <title>Whole genome shotgun sequence of Brevibacillus parabrevis NBRC 12334.</title>
        <authorList>
            <person name="Hosoyama A."/>
            <person name="Uohara A."/>
            <person name="Ohji S."/>
            <person name="Ichikawa N."/>
        </authorList>
    </citation>
    <scope>NUCLEOTIDE SEQUENCE [LARGE SCALE GENOMIC DNA]</scope>
    <source>
        <strain evidence="2 3">NBRC 12334</strain>
    </source>
</reference>
<dbReference type="Gene3D" id="1.10.10.10">
    <property type="entry name" value="Winged helix-like DNA-binding domain superfamily/Winged helix DNA-binding domain"/>
    <property type="match status" value="1"/>
</dbReference>
<evidence type="ECO:0000313" key="2">
    <source>
        <dbReference type="EMBL" id="GEB35271.1"/>
    </source>
</evidence>
<evidence type="ECO:0000313" key="3">
    <source>
        <dbReference type="Proteomes" id="UP000316882"/>
    </source>
</evidence>
<dbReference type="Pfam" id="PF13730">
    <property type="entry name" value="HTH_36"/>
    <property type="match status" value="1"/>
</dbReference>
<name>A0A4Y3PWT8_BREPA</name>
<gene>
    <name evidence="2" type="ORF">BPA01_48510</name>
</gene>